<dbReference type="EMBL" id="VUBA01000134">
    <property type="protein sequence ID" value="MPQ86243.1"/>
    <property type="molecule type" value="Genomic_DNA"/>
</dbReference>
<proteinExistence type="predicted"/>
<gene>
    <name evidence="2" type="ORF">F0170_21010</name>
</gene>
<sequence length="52" mass="5773">SAEPEAMGWGLGGAMLLSFGIECLFRLIDWVVLGGKRLRQSRPIEERDLKGL</sequence>
<keyword evidence="1" id="KW-0812">Transmembrane</keyword>
<evidence type="ECO:0000313" key="3">
    <source>
        <dbReference type="Proteomes" id="UP000325438"/>
    </source>
</evidence>
<reference evidence="2 3" key="1">
    <citation type="submission" date="2019-09" db="EMBL/GenBank/DDBJ databases">
        <title>The draft genomes of Allium pathogen Pseudomonas sp.</title>
        <authorList>
            <person name="Fujikawa T."/>
            <person name="Sawada H."/>
        </authorList>
    </citation>
    <scope>NUCLEOTIDE SEQUENCE [LARGE SCALE GENOMIC DNA]</scope>
    <source>
        <strain evidence="2 3">MAFF 730085</strain>
    </source>
</reference>
<dbReference type="Proteomes" id="UP000325438">
    <property type="component" value="Unassembled WGS sequence"/>
</dbReference>
<organism evidence="2 3">
    <name type="scientific">Pseudomonas kitaguniensis</name>
    <dbReference type="NCBI Taxonomy" id="2607908"/>
    <lineage>
        <taxon>Bacteria</taxon>
        <taxon>Pseudomonadati</taxon>
        <taxon>Pseudomonadota</taxon>
        <taxon>Gammaproteobacteria</taxon>
        <taxon>Pseudomonadales</taxon>
        <taxon>Pseudomonadaceae</taxon>
        <taxon>Pseudomonas</taxon>
    </lineage>
</organism>
<protein>
    <submittedName>
        <fullName evidence="2">DUF2937 domain-containing protein</fullName>
    </submittedName>
</protein>
<feature type="non-terminal residue" evidence="2">
    <location>
        <position position="1"/>
    </location>
</feature>
<dbReference type="AlphaFoldDB" id="A0A5N7JYP5"/>
<feature type="transmembrane region" description="Helical" evidence="1">
    <location>
        <begin position="6"/>
        <end position="32"/>
    </location>
</feature>
<name>A0A5N7JYP5_9PSED</name>
<comment type="caution">
    <text evidence="2">The sequence shown here is derived from an EMBL/GenBank/DDBJ whole genome shotgun (WGS) entry which is preliminary data.</text>
</comment>
<evidence type="ECO:0000256" key="1">
    <source>
        <dbReference type="SAM" id="Phobius"/>
    </source>
</evidence>
<keyword evidence="1" id="KW-0472">Membrane</keyword>
<evidence type="ECO:0000313" key="2">
    <source>
        <dbReference type="EMBL" id="MPQ86243.1"/>
    </source>
</evidence>
<accession>A0A5N7JYP5</accession>
<keyword evidence="1" id="KW-1133">Transmembrane helix</keyword>